<keyword evidence="3" id="KW-0804">Transcription</keyword>
<evidence type="ECO:0000259" key="4">
    <source>
        <dbReference type="PROSITE" id="PS01124"/>
    </source>
</evidence>
<dbReference type="SUPFAM" id="SSF46689">
    <property type="entry name" value="Homeodomain-like"/>
    <property type="match status" value="1"/>
</dbReference>
<organism evidence="5 6">
    <name type="scientific">Roseibium aestuarii</name>
    <dbReference type="NCBI Taxonomy" id="2600299"/>
    <lineage>
        <taxon>Bacteria</taxon>
        <taxon>Pseudomonadati</taxon>
        <taxon>Pseudomonadota</taxon>
        <taxon>Alphaproteobacteria</taxon>
        <taxon>Hyphomicrobiales</taxon>
        <taxon>Stappiaceae</taxon>
        <taxon>Roseibium</taxon>
    </lineage>
</organism>
<dbReference type="RefSeq" id="WP_149892820.1">
    <property type="nucleotide sequence ID" value="NZ_JBHUFA010000004.1"/>
</dbReference>
<dbReference type="InterPro" id="IPR050204">
    <property type="entry name" value="AraC_XylS_family_regulators"/>
</dbReference>
<dbReference type="InterPro" id="IPR020449">
    <property type="entry name" value="Tscrpt_reg_AraC-type_HTH"/>
</dbReference>
<feature type="domain" description="HTH araC/xylS-type" evidence="4">
    <location>
        <begin position="237"/>
        <end position="336"/>
    </location>
</feature>
<evidence type="ECO:0000313" key="6">
    <source>
        <dbReference type="Proteomes" id="UP001597327"/>
    </source>
</evidence>
<comment type="caution">
    <text evidence="5">The sequence shown here is derived from an EMBL/GenBank/DDBJ whole genome shotgun (WGS) entry which is preliminary data.</text>
</comment>
<dbReference type="EMBL" id="JBHUFA010000004">
    <property type="protein sequence ID" value="MFD1696283.1"/>
    <property type="molecule type" value="Genomic_DNA"/>
</dbReference>
<reference evidence="6" key="1">
    <citation type="journal article" date="2019" name="Int. J. Syst. Evol. Microbiol.">
        <title>The Global Catalogue of Microorganisms (GCM) 10K type strain sequencing project: providing services to taxonomists for standard genome sequencing and annotation.</title>
        <authorList>
            <consortium name="The Broad Institute Genomics Platform"/>
            <consortium name="The Broad Institute Genome Sequencing Center for Infectious Disease"/>
            <person name="Wu L."/>
            <person name="Ma J."/>
        </authorList>
    </citation>
    <scope>NUCLEOTIDE SEQUENCE [LARGE SCALE GENOMIC DNA]</scope>
    <source>
        <strain evidence="6">JCM 3369</strain>
    </source>
</reference>
<dbReference type="SMART" id="SM00342">
    <property type="entry name" value="HTH_ARAC"/>
    <property type="match status" value="1"/>
</dbReference>
<keyword evidence="2" id="KW-0238">DNA-binding</keyword>
<dbReference type="Pfam" id="PF12833">
    <property type="entry name" value="HTH_18"/>
    <property type="match status" value="1"/>
</dbReference>
<evidence type="ECO:0000313" key="5">
    <source>
        <dbReference type="EMBL" id="MFD1696283.1"/>
    </source>
</evidence>
<dbReference type="InterPro" id="IPR018060">
    <property type="entry name" value="HTH_AraC"/>
</dbReference>
<keyword evidence="1" id="KW-0805">Transcription regulation</keyword>
<keyword evidence="6" id="KW-1185">Reference proteome</keyword>
<dbReference type="PANTHER" id="PTHR46796">
    <property type="entry name" value="HTH-TYPE TRANSCRIPTIONAL ACTIVATOR RHAS-RELATED"/>
    <property type="match status" value="1"/>
</dbReference>
<dbReference type="PRINTS" id="PR00032">
    <property type="entry name" value="HTHARAC"/>
</dbReference>
<evidence type="ECO:0000256" key="3">
    <source>
        <dbReference type="ARBA" id="ARBA00023163"/>
    </source>
</evidence>
<proteinExistence type="predicted"/>
<evidence type="ECO:0000256" key="2">
    <source>
        <dbReference type="ARBA" id="ARBA00023125"/>
    </source>
</evidence>
<dbReference type="Proteomes" id="UP001597327">
    <property type="component" value="Unassembled WGS sequence"/>
</dbReference>
<accession>A0ABW4JXS5</accession>
<dbReference type="Gene3D" id="1.10.10.60">
    <property type="entry name" value="Homeodomain-like"/>
    <property type="match status" value="1"/>
</dbReference>
<sequence>MRDDLDFRQSLFPGSASGDLDLFVPGVRLSTRGLPAKDQLAYITQEMQPFVRKLSPLAGRSPQEGFYSDISGYYFDGLPILDVKSDGYTFLPPEKKDPSLTDSYPWILMVRLKGEAEYVVDGKRFRYAPGEVNIRTPDNQLAGTVTDSDQIMFYLDPDQVSGLEDTLNWLSSADGAASIHPLLGQYLTALGGVLPGIPKEEAATVASTTLAMIRACLSRLPDDIVAASHPMRATRLELARQHVDAHLKSPDLSPDTIRSVLALSKRRMNDLFEECGGVQNYIRGRRLLACFKAILANSGESPVMSIAEDFGFCNGAHFSRVFKAHFGWSPSDARDMARHTLATSTYERWLRDEARLQAASPQGERP</sequence>
<dbReference type="InterPro" id="IPR009057">
    <property type="entry name" value="Homeodomain-like_sf"/>
</dbReference>
<name>A0ABW4JXS5_9HYPH</name>
<evidence type="ECO:0000256" key="1">
    <source>
        <dbReference type="ARBA" id="ARBA00023015"/>
    </source>
</evidence>
<protein>
    <submittedName>
        <fullName evidence="5">Helix-turn-helix domain-containing protein</fullName>
    </submittedName>
</protein>
<gene>
    <name evidence="5" type="ORF">ACFSC7_12205</name>
</gene>
<dbReference type="PROSITE" id="PS01124">
    <property type="entry name" value="HTH_ARAC_FAMILY_2"/>
    <property type="match status" value="1"/>
</dbReference>